<evidence type="ECO:0000313" key="2">
    <source>
        <dbReference type="Proteomes" id="UP000199093"/>
    </source>
</evidence>
<dbReference type="Proteomes" id="UP000199093">
    <property type="component" value="Unassembled WGS sequence"/>
</dbReference>
<dbReference type="GO" id="GO:0016788">
    <property type="term" value="F:hydrolase activity, acting on ester bonds"/>
    <property type="evidence" value="ECO:0007669"/>
    <property type="project" value="UniProtKB-ARBA"/>
</dbReference>
<protein>
    <submittedName>
        <fullName evidence="1">Uncharacterized protein</fullName>
    </submittedName>
</protein>
<sequence length="1141" mass="120753">MTFTLPVHGADPKTTTVADLEEALNATLRGKTRALEAVDAALATRISAAELTRAAGDAALGDRLETEAGARADADAALALALASGGAVYLSTDAGLAATAEGEAFLAYLEEAVAIYVNQGGSAVLRGSFAPTQALDAVGWKPRASEPPHERFKVRIAGRWYSPDPLVITCNAQSNGAQVAAAAGGDLTPSPEVLVWDHLAGKIVTLDPGASPFASAQPGRNYFPLHMGKYIATRLRRPVVVIPYAVSGSPIGAWMEAGEHWPVFAARVEAAFAAGGLLAGLSSVDVHIVDVVESAHDALISALSDRIYPDYLAQIRAWSRASAATRIIAVEALPQADGGAAWKANEGWRRTIASGRYSGVSLVSAAGLRPGPDGSNVHFDGPSLVELGHRIGRVITGESIGVTSAERWIAADATGGMIWKEELYLRACVLSFGPTGDSPNTVSVGTIRAGLPVLFEQDGVFTETPTAGEPVLARHVIDSAAPSFVTLWYPAKSVGDDIASGERPGIEITMPAGQGALKALRLSPAFPLRYLFVQGHTDLDWSCDWQQLPASLTALRVINCPAVRFDGLHAAEMPASLAILGLNGCRVPGHLRAAIDAENAARGGRIAVSYGSDYLPESVREAYPEDYGVPLEGQSDGEAAFIRYAARGGALRAKPGSVVRAATRTANVVFPAGTIARLEGLRFQQDYTLDNEGAVFRVQEGVTVADLSWHIGSLGGLPCWFQRGVIAEAGARLSNWTITADAPFPAGAVTDIRDGVISLRGPQITVENCEFHGHQKAITGYRGSGYRDCVIRNCRVHDMLSFVSLDNEGFERGLIEGVYVYSTHPLAAPEPGHNVVTGGAPYAVVRHVYQMFDGMGSGEHFIYSAVVDGTRGMSFAHIHARGSGQCFMKWRGHDGLRGTDLHGGPTSIGNAPGTNEDGFRLENCRNWALSDISMRLNPRFSEPAGYDSLHLKNSWNGVIRTAYLEKPRRCYIALCTPPGDPDYTSPPNEAVTDILIADLVAVGAEDNRPLILAVAENSETVVNVGNLTITGLDWDGQISRLVEADVGMTIHRVPGTTILIDGTVRGRRITYEWVAGSSPVITYHSPADLVEPVAALKELSVPAGQKAFATDATASSFGSVAEGGGSNFVPIFFDGVNWRVG</sequence>
<dbReference type="SUPFAM" id="SSF52266">
    <property type="entry name" value="SGNH hydrolase"/>
    <property type="match status" value="1"/>
</dbReference>
<reference evidence="1 2" key="1">
    <citation type="submission" date="2016-10" db="EMBL/GenBank/DDBJ databases">
        <authorList>
            <person name="de Groot N.N."/>
        </authorList>
    </citation>
    <scope>NUCLEOTIDE SEQUENCE [LARGE SCALE GENOMIC DNA]</scope>
    <source>
        <strain evidence="1 2">DSM 26424</strain>
    </source>
</reference>
<proteinExistence type="predicted"/>
<dbReference type="AlphaFoldDB" id="A0A1G8RWM1"/>
<organism evidence="1 2">
    <name type="scientific">Salipiger marinus</name>
    <dbReference type="NCBI Taxonomy" id="555512"/>
    <lineage>
        <taxon>Bacteria</taxon>
        <taxon>Pseudomonadati</taxon>
        <taxon>Pseudomonadota</taxon>
        <taxon>Alphaproteobacteria</taxon>
        <taxon>Rhodobacterales</taxon>
        <taxon>Roseobacteraceae</taxon>
        <taxon>Salipiger</taxon>
    </lineage>
</organism>
<dbReference type="InterPro" id="IPR036514">
    <property type="entry name" value="SGNH_hydro_sf"/>
</dbReference>
<keyword evidence="2" id="KW-1185">Reference proteome</keyword>
<evidence type="ECO:0000313" key="1">
    <source>
        <dbReference type="EMBL" id="SDJ21319.1"/>
    </source>
</evidence>
<dbReference type="STRING" id="555512.SAMN04487993_10229"/>
<dbReference type="RefSeq" id="WP_089850398.1">
    <property type="nucleotide sequence ID" value="NZ_FNEJ01000022.1"/>
</dbReference>
<name>A0A1G8RWM1_9RHOB</name>
<dbReference type="Gene3D" id="3.40.50.1110">
    <property type="entry name" value="SGNH hydrolase"/>
    <property type="match status" value="1"/>
</dbReference>
<dbReference type="OrthoDB" id="7795172at2"/>
<accession>A0A1G8RWM1</accession>
<gene>
    <name evidence="1" type="ORF">SAMN04487993_10229</name>
</gene>
<dbReference type="EMBL" id="FNEJ01000022">
    <property type="protein sequence ID" value="SDJ21319.1"/>
    <property type="molecule type" value="Genomic_DNA"/>
</dbReference>
<dbReference type="SUPFAM" id="SSF51126">
    <property type="entry name" value="Pectin lyase-like"/>
    <property type="match status" value="1"/>
</dbReference>
<dbReference type="InterPro" id="IPR011050">
    <property type="entry name" value="Pectin_lyase_fold/virulence"/>
</dbReference>